<keyword evidence="1" id="KW-0732">Signal</keyword>
<accession>A0A178IGP9</accession>
<evidence type="ECO:0000313" key="3">
    <source>
        <dbReference type="EMBL" id="OAM88196.1"/>
    </source>
</evidence>
<organism evidence="3 4">
    <name type="scientific">Termitidicoccus mucosus</name>
    <dbReference type="NCBI Taxonomy" id="1184151"/>
    <lineage>
        <taxon>Bacteria</taxon>
        <taxon>Pseudomonadati</taxon>
        <taxon>Verrucomicrobiota</taxon>
        <taxon>Opitutia</taxon>
        <taxon>Opitutales</taxon>
        <taxon>Opitutaceae</taxon>
        <taxon>Termitidicoccus</taxon>
    </lineage>
</organism>
<gene>
    <name evidence="3" type="ORF">AW736_18225</name>
</gene>
<comment type="caution">
    <text evidence="3">The sequence shown here is derived from an EMBL/GenBank/DDBJ whole genome shotgun (WGS) entry which is preliminary data.</text>
</comment>
<evidence type="ECO:0000256" key="1">
    <source>
        <dbReference type="ARBA" id="ARBA00022729"/>
    </source>
</evidence>
<protein>
    <submittedName>
        <fullName evidence="3">Phospholipase</fullName>
    </submittedName>
</protein>
<dbReference type="GO" id="GO:0016787">
    <property type="term" value="F:hydrolase activity"/>
    <property type="evidence" value="ECO:0007669"/>
    <property type="project" value="InterPro"/>
</dbReference>
<dbReference type="InterPro" id="IPR002925">
    <property type="entry name" value="Dienelactn_hydro"/>
</dbReference>
<dbReference type="OrthoDB" id="9764953at2"/>
<evidence type="ECO:0000259" key="2">
    <source>
        <dbReference type="Pfam" id="PF01738"/>
    </source>
</evidence>
<sequence length="210" mass="23594">MTVRAACRYLLHLPPGYDQGGRAAGKRWPLILFLHGAGERGNDLELLKRHGIPKIAEARPGLPFIAVSPQCPAEGWWASAPLIALLDEIERRHRVDKDRVYATGISMGGFGTWQLALDQPRRFAAIAPICGRGNPLLAHRIRHLPVWAFHGAKDRVVPLSASADMVRALRKLGARPRFTIYPDAGHDSWTRTYENPRLYAWLLKHARQPR</sequence>
<dbReference type="STRING" id="1184151.AW736_18225"/>
<dbReference type="EMBL" id="LRRQ01000142">
    <property type="protein sequence ID" value="OAM88196.1"/>
    <property type="molecule type" value="Genomic_DNA"/>
</dbReference>
<feature type="domain" description="Dienelactone hydrolase" evidence="2">
    <location>
        <begin position="84"/>
        <end position="186"/>
    </location>
</feature>
<dbReference type="Proteomes" id="UP000078486">
    <property type="component" value="Unassembled WGS sequence"/>
</dbReference>
<reference evidence="3 4" key="1">
    <citation type="submission" date="2016-01" db="EMBL/GenBank/DDBJ databases">
        <title>High potential of lignocellulose degradation of a new Verrucomicrobia species.</title>
        <authorList>
            <person name="Wang Y."/>
            <person name="Shi Y."/>
            <person name="Qiu Z."/>
            <person name="Liu S."/>
            <person name="Yang H."/>
        </authorList>
    </citation>
    <scope>NUCLEOTIDE SEQUENCE [LARGE SCALE GENOMIC DNA]</scope>
    <source>
        <strain evidence="3 4">TSB47</strain>
    </source>
</reference>
<dbReference type="Pfam" id="PF01738">
    <property type="entry name" value="DLH"/>
    <property type="match status" value="1"/>
</dbReference>
<name>A0A178IGP9_9BACT</name>
<dbReference type="SUPFAM" id="SSF53474">
    <property type="entry name" value="alpha/beta-Hydrolases"/>
    <property type="match status" value="1"/>
</dbReference>
<proteinExistence type="predicted"/>
<keyword evidence="4" id="KW-1185">Reference proteome</keyword>
<dbReference type="InterPro" id="IPR050955">
    <property type="entry name" value="Plant_Biomass_Hydrol_Est"/>
</dbReference>
<dbReference type="Gene3D" id="3.40.50.1820">
    <property type="entry name" value="alpha/beta hydrolase"/>
    <property type="match status" value="1"/>
</dbReference>
<dbReference type="InterPro" id="IPR029058">
    <property type="entry name" value="AB_hydrolase_fold"/>
</dbReference>
<dbReference type="AlphaFoldDB" id="A0A178IGP9"/>
<dbReference type="PANTHER" id="PTHR43037">
    <property type="entry name" value="UNNAMED PRODUCT-RELATED"/>
    <property type="match status" value="1"/>
</dbReference>
<evidence type="ECO:0000313" key="4">
    <source>
        <dbReference type="Proteomes" id="UP000078486"/>
    </source>
</evidence>
<dbReference type="PANTHER" id="PTHR43037:SF1">
    <property type="entry name" value="BLL1128 PROTEIN"/>
    <property type="match status" value="1"/>
</dbReference>